<evidence type="ECO:0000313" key="14">
    <source>
        <dbReference type="EMBL" id="QSV47213.1"/>
    </source>
</evidence>
<dbReference type="PANTHER" id="PTHR43071">
    <property type="entry name" value="2-AMINO-4-HYDROXY-6-HYDROXYMETHYLDIHYDROPTERIDINE PYROPHOSPHOKINASE"/>
    <property type="match status" value="1"/>
</dbReference>
<feature type="domain" description="7,8-dihydro-6-hydroxymethylpterin-pyrophosphokinase" evidence="13">
    <location>
        <begin position="6"/>
        <end position="135"/>
    </location>
</feature>
<dbReference type="RefSeq" id="WP_207165246.1">
    <property type="nucleotide sequence ID" value="NZ_CP071382.1"/>
</dbReference>
<dbReference type="EC" id="2.7.6.3" evidence="3"/>
<evidence type="ECO:0000256" key="7">
    <source>
        <dbReference type="ARBA" id="ARBA00022777"/>
    </source>
</evidence>
<evidence type="ECO:0000256" key="4">
    <source>
        <dbReference type="ARBA" id="ARBA00016218"/>
    </source>
</evidence>
<keyword evidence="15" id="KW-1185">Reference proteome</keyword>
<evidence type="ECO:0000256" key="12">
    <source>
        <dbReference type="ARBA" id="ARBA00033413"/>
    </source>
</evidence>
<evidence type="ECO:0000256" key="3">
    <source>
        <dbReference type="ARBA" id="ARBA00013253"/>
    </source>
</evidence>
<keyword evidence="5 14" id="KW-0808">Transferase</keyword>
<evidence type="ECO:0000256" key="5">
    <source>
        <dbReference type="ARBA" id="ARBA00022679"/>
    </source>
</evidence>
<sequence length="162" mass="18033">MESNVFIALGSNQGDRELNLLRAVAEIGKLPQTRITALSGFYDTEPVGPVEQPNFLNAVIRVETSLSPSLLLTELQRIETEVFRRKRAVQWGPRSMDLDILLYGDLILDGEGLVIPHPRLHERRFVLVPLAEIAPAVIHPGLGRRADELLRALPSGERVTKV</sequence>
<dbReference type="SUPFAM" id="SSF55083">
    <property type="entry name" value="6-hydroxymethyl-7,8-dihydropterin pyrophosphokinase, HPPK"/>
    <property type="match status" value="1"/>
</dbReference>
<evidence type="ECO:0000256" key="11">
    <source>
        <dbReference type="ARBA" id="ARBA00029766"/>
    </source>
</evidence>
<evidence type="ECO:0000256" key="9">
    <source>
        <dbReference type="ARBA" id="ARBA00022909"/>
    </source>
</evidence>
<dbReference type="Proteomes" id="UP000663651">
    <property type="component" value="Chromosome"/>
</dbReference>
<keyword evidence="6" id="KW-0547">Nucleotide-binding</keyword>
<reference evidence="14 15" key="1">
    <citation type="submission" date="2021-03" db="EMBL/GenBank/DDBJ databases">
        <title>Geobacter metallireducens gen. nov. sp. nov., a microorganism capable of coupling the complete oxidation of organic compounds to the reduction of iron and other metals.</title>
        <authorList>
            <person name="Li Y."/>
        </authorList>
    </citation>
    <scope>NUCLEOTIDE SEQUENCE [LARGE SCALE GENOMIC DNA]</scope>
    <source>
        <strain evidence="14 15">Jerry-YX</strain>
    </source>
</reference>
<dbReference type="CDD" id="cd00483">
    <property type="entry name" value="HPPK"/>
    <property type="match status" value="1"/>
</dbReference>
<dbReference type="PANTHER" id="PTHR43071:SF1">
    <property type="entry name" value="2-AMINO-4-HYDROXY-6-HYDROXYMETHYLDIHYDROPTERIDINE PYROPHOSPHOKINASE"/>
    <property type="match status" value="1"/>
</dbReference>
<comment type="pathway">
    <text evidence="1">Cofactor biosynthesis; tetrahydrofolate biosynthesis; 2-amino-4-hydroxy-6-hydroxymethyl-7,8-dihydropteridine diphosphate from 7,8-dihydroneopterin triphosphate: step 4/4.</text>
</comment>
<evidence type="ECO:0000256" key="8">
    <source>
        <dbReference type="ARBA" id="ARBA00022840"/>
    </source>
</evidence>
<keyword evidence="7" id="KW-0418">Kinase</keyword>
<evidence type="ECO:0000256" key="6">
    <source>
        <dbReference type="ARBA" id="ARBA00022741"/>
    </source>
</evidence>
<proteinExistence type="inferred from homology"/>
<evidence type="ECO:0000259" key="13">
    <source>
        <dbReference type="Pfam" id="PF01288"/>
    </source>
</evidence>
<evidence type="ECO:0000256" key="10">
    <source>
        <dbReference type="ARBA" id="ARBA00029409"/>
    </source>
</evidence>
<keyword evidence="9" id="KW-0289">Folate biosynthesis</keyword>
<protein>
    <recommendedName>
        <fullName evidence="4">2-amino-4-hydroxy-6-hydroxymethyldihydropteridine pyrophosphokinase</fullName>
        <ecNumber evidence="3">2.7.6.3</ecNumber>
    </recommendedName>
    <alternativeName>
        <fullName evidence="11">6-hydroxymethyl-7,8-dihydropterin pyrophosphokinase</fullName>
    </alternativeName>
    <alternativeName>
        <fullName evidence="12">7,8-dihydro-6-hydroxymethylpterin-pyrophosphokinase</fullName>
    </alternativeName>
</protein>
<dbReference type="Pfam" id="PF01288">
    <property type="entry name" value="HPPK"/>
    <property type="match status" value="1"/>
</dbReference>
<name>A0ABX7Q826_9BACT</name>
<organism evidence="14 15">
    <name type="scientific">Geobacter benzoatilyticus</name>
    <dbReference type="NCBI Taxonomy" id="2815309"/>
    <lineage>
        <taxon>Bacteria</taxon>
        <taxon>Pseudomonadati</taxon>
        <taxon>Thermodesulfobacteriota</taxon>
        <taxon>Desulfuromonadia</taxon>
        <taxon>Geobacterales</taxon>
        <taxon>Geobacteraceae</taxon>
        <taxon>Geobacter</taxon>
    </lineage>
</organism>
<dbReference type="NCBIfam" id="TIGR01498">
    <property type="entry name" value="folK"/>
    <property type="match status" value="1"/>
</dbReference>
<evidence type="ECO:0000313" key="15">
    <source>
        <dbReference type="Proteomes" id="UP000663651"/>
    </source>
</evidence>
<dbReference type="EMBL" id="CP071382">
    <property type="protein sequence ID" value="QSV47213.1"/>
    <property type="molecule type" value="Genomic_DNA"/>
</dbReference>
<dbReference type="Gene3D" id="3.30.70.560">
    <property type="entry name" value="7,8-Dihydro-6-hydroxymethylpterin-pyrophosphokinase HPPK"/>
    <property type="match status" value="1"/>
</dbReference>
<comment type="function">
    <text evidence="10">Catalyzes the transfer of pyrophosphate from adenosine triphosphate (ATP) to 6-hydroxymethyl-7,8-dihydropterin, an enzymatic step in folate biosynthesis pathway.</text>
</comment>
<comment type="similarity">
    <text evidence="2">Belongs to the HPPK family.</text>
</comment>
<dbReference type="InterPro" id="IPR000550">
    <property type="entry name" value="Hppk"/>
</dbReference>
<dbReference type="InterPro" id="IPR035907">
    <property type="entry name" value="Hppk_sf"/>
</dbReference>
<accession>A0ABX7Q826</accession>
<evidence type="ECO:0000256" key="1">
    <source>
        <dbReference type="ARBA" id="ARBA00005051"/>
    </source>
</evidence>
<dbReference type="GO" id="GO:0003848">
    <property type="term" value="F:2-amino-4-hydroxy-6-hydroxymethyldihydropteridine diphosphokinase activity"/>
    <property type="evidence" value="ECO:0007669"/>
    <property type="project" value="UniProtKB-EC"/>
</dbReference>
<keyword evidence="8" id="KW-0067">ATP-binding</keyword>
<gene>
    <name evidence="14" type="primary">folK</name>
    <name evidence="14" type="ORF">JZM60_08125</name>
</gene>
<evidence type="ECO:0000256" key="2">
    <source>
        <dbReference type="ARBA" id="ARBA00005810"/>
    </source>
</evidence>